<organism evidence="2 3">
    <name type="scientific">Streptomyces albidochromogenes</name>
    <dbReference type="NCBI Taxonomy" id="329524"/>
    <lineage>
        <taxon>Bacteria</taxon>
        <taxon>Bacillati</taxon>
        <taxon>Actinomycetota</taxon>
        <taxon>Actinomycetes</taxon>
        <taxon>Kitasatosporales</taxon>
        <taxon>Streptomycetaceae</taxon>
        <taxon>Streptomyces</taxon>
    </lineage>
</organism>
<protein>
    <submittedName>
        <fullName evidence="2">Bifunctional DNA primase/polymerase</fullName>
    </submittedName>
</protein>
<dbReference type="CDD" id="cd04859">
    <property type="entry name" value="Prim_Pol"/>
    <property type="match status" value="1"/>
</dbReference>
<accession>A0ABW6FS22</accession>
<sequence length="297" mass="31629">MAQSTALLKAALDAAARGWPVFPLRPGDKRPALHGETACPGTGECADGHAKWEQRATTDPDRIRRAWSAGAFNIGLATGPSGLLVVDLDQVKAKDGKGTPDGVSSFAALCERAGQPVPTTYRVRTAGGGEHLYFWVHRAIRMPSSKGRLAPKIDTRAWGGYVVAPGSIVGGTTYEVNPAPVAELPTWLMLALQAEPKPARPAAVALPRLGNRRAEVALERERVAVAGAQEGGREAELFRAARAMGRFVAWGEIARHVVEEAFQSAAESTGLPASQCRSTLRSALDWSIRTARPRETA</sequence>
<name>A0ABW6FS22_9ACTN</name>
<dbReference type="InterPro" id="IPR015330">
    <property type="entry name" value="DNA_primase/pol_bifunc_N"/>
</dbReference>
<evidence type="ECO:0000313" key="2">
    <source>
        <dbReference type="EMBL" id="MFD5099753.1"/>
    </source>
</evidence>
<dbReference type="SUPFAM" id="SSF56747">
    <property type="entry name" value="Prim-pol domain"/>
    <property type="match status" value="1"/>
</dbReference>
<evidence type="ECO:0000313" key="3">
    <source>
        <dbReference type="Proteomes" id="UP001598448"/>
    </source>
</evidence>
<dbReference type="SMART" id="SM00943">
    <property type="entry name" value="Prim-Pol"/>
    <property type="match status" value="1"/>
</dbReference>
<dbReference type="RefSeq" id="WP_386712882.1">
    <property type="nucleotide sequence ID" value="NZ_JBHXIJ010000067.1"/>
</dbReference>
<keyword evidence="3" id="KW-1185">Reference proteome</keyword>
<proteinExistence type="predicted"/>
<dbReference type="Proteomes" id="UP001598448">
    <property type="component" value="Unassembled WGS sequence"/>
</dbReference>
<gene>
    <name evidence="2" type="ORF">ACFWJN_12380</name>
</gene>
<dbReference type="EMBL" id="JBHXIJ010000067">
    <property type="protein sequence ID" value="MFD5099753.1"/>
    <property type="molecule type" value="Genomic_DNA"/>
</dbReference>
<comment type="caution">
    <text evidence="2">The sequence shown here is derived from an EMBL/GenBank/DDBJ whole genome shotgun (WGS) entry which is preliminary data.</text>
</comment>
<evidence type="ECO:0000259" key="1">
    <source>
        <dbReference type="SMART" id="SM00943"/>
    </source>
</evidence>
<reference evidence="2 3" key="1">
    <citation type="submission" date="2024-09" db="EMBL/GenBank/DDBJ databases">
        <title>The Natural Products Discovery Center: Release of the First 8490 Sequenced Strains for Exploring Actinobacteria Biosynthetic Diversity.</title>
        <authorList>
            <person name="Kalkreuter E."/>
            <person name="Kautsar S.A."/>
            <person name="Yang D."/>
            <person name="Bader C.D."/>
            <person name="Teijaro C.N."/>
            <person name="Fluegel L."/>
            <person name="Davis C.M."/>
            <person name="Simpson J.R."/>
            <person name="Lauterbach L."/>
            <person name="Steele A.D."/>
            <person name="Gui C."/>
            <person name="Meng S."/>
            <person name="Li G."/>
            <person name="Viehrig K."/>
            <person name="Ye F."/>
            <person name="Su P."/>
            <person name="Kiefer A.F."/>
            <person name="Nichols A."/>
            <person name="Cepeda A.J."/>
            <person name="Yan W."/>
            <person name="Fan B."/>
            <person name="Jiang Y."/>
            <person name="Adhikari A."/>
            <person name="Zheng C.-J."/>
            <person name="Schuster L."/>
            <person name="Cowan T.M."/>
            <person name="Smanski M.J."/>
            <person name="Chevrette M.G."/>
            <person name="De Carvalho L.P.S."/>
            <person name="Shen B."/>
        </authorList>
    </citation>
    <scope>NUCLEOTIDE SEQUENCE [LARGE SCALE GENOMIC DNA]</scope>
    <source>
        <strain evidence="2 3">NPDC058348</strain>
    </source>
</reference>
<dbReference type="Pfam" id="PF09250">
    <property type="entry name" value="Prim-Pol"/>
    <property type="match status" value="1"/>
</dbReference>
<feature type="domain" description="DNA primase/polymerase bifunctional N-terminal" evidence="1">
    <location>
        <begin position="11"/>
        <end position="188"/>
    </location>
</feature>